<dbReference type="PANTHER" id="PTHR21258:SF58">
    <property type="entry name" value="DOCKING PROTEIN 3-LIKE"/>
    <property type="match status" value="1"/>
</dbReference>
<keyword evidence="5" id="KW-1185">Reference proteome</keyword>
<dbReference type="Pfam" id="PF02174">
    <property type="entry name" value="IRS"/>
    <property type="match status" value="1"/>
</dbReference>
<dbReference type="PROSITE" id="PS50003">
    <property type="entry name" value="PH_DOMAIN"/>
    <property type="match status" value="1"/>
</dbReference>
<feature type="region of interest" description="Disordered" evidence="1">
    <location>
        <begin position="570"/>
        <end position="591"/>
    </location>
</feature>
<feature type="domain" description="PH" evidence="2">
    <location>
        <begin position="3"/>
        <end position="122"/>
    </location>
</feature>
<dbReference type="InterPro" id="IPR050996">
    <property type="entry name" value="Docking_Protein_DOK"/>
</dbReference>
<protein>
    <submittedName>
        <fullName evidence="4">Docking protein 3</fullName>
    </submittedName>
</protein>
<dbReference type="GO" id="GO:0005737">
    <property type="term" value="C:cytoplasm"/>
    <property type="evidence" value="ECO:0007669"/>
    <property type="project" value="TreeGrafter"/>
</dbReference>
<feature type="domain" description="IRS-type PTB" evidence="3">
    <location>
        <begin position="154"/>
        <end position="258"/>
    </location>
</feature>
<sequence>MEVVFKEGMLYLKGNKFGKKTWRKMWMVLYPPSVFGIGRVEFYDILDGGHTTTGSKSKSAQSRKIVQLCDCLSVTLAPEESYPPALPNDDCRAFDLNTTQRRYILASENYHDWVGALCQLAFQKESGHTETREKERGGGVGIPMEENELYATWKTAQYQVTVKTNEASRRCQLTGSYLLLPERDALLLQDLQTGATVYCWPYHLLRRFGQVKGGFSIEAGRRCSSGEGQFTFLSKHAPQIYKAMEDALTLHSEMENEDTKTSIQPPSNSSSPQLPHSSSSPHPSCNTSSSSSHHPPIKHRVHTHPRTDLSDRPAAPPLPMRNNLLPSPPIISPVTEQVPGPEPMANSDCDLYATIEDHLLPRMKHPPAPLRMQHSLHLYDEEEEEERCHSLDTVDLNKLRLGTGVGVGEGSTYYNLRRGITGRAEEEEEDEEEEERCHSLDTVDLNKLGLGTGLGVGVGEGSTYYNVRRGITGSAEEEEEERERESMVGSSQCIYALVSKPSETQPLPLVRSLPQPQTQSRSMPNLSRLQAQAQLQGEVEMGSGCSITPIQDPISFKQKLSDILGKDLAKFQQPQQPLPPLATVTPRGNGY</sequence>
<dbReference type="InterPro" id="IPR001849">
    <property type="entry name" value="PH_domain"/>
</dbReference>
<dbReference type="SMART" id="SM01244">
    <property type="entry name" value="IRS"/>
    <property type="match status" value="1"/>
</dbReference>
<evidence type="ECO:0000256" key="1">
    <source>
        <dbReference type="SAM" id="MobiDB-lite"/>
    </source>
</evidence>
<dbReference type="InterPro" id="IPR002404">
    <property type="entry name" value="IRS_PTB"/>
</dbReference>
<proteinExistence type="predicted"/>
<feature type="compositionally biased region" description="Basic residues" evidence="1">
    <location>
        <begin position="295"/>
        <end position="304"/>
    </location>
</feature>
<dbReference type="Gene3D" id="2.30.29.30">
    <property type="entry name" value="Pleckstrin-homology domain (PH domain)/Phosphotyrosine-binding domain (PTB)"/>
    <property type="match status" value="2"/>
</dbReference>
<dbReference type="Proteomes" id="UP000472277">
    <property type="component" value="Chromosome 3"/>
</dbReference>
<feature type="compositionally biased region" description="Polar residues" evidence="1">
    <location>
        <begin position="514"/>
        <end position="525"/>
    </location>
</feature>
<reference evidence="4" key="1">
    <citation type="submission" date="2025-08" db="UniProtKB">
        <authorList>
            <consortium name="Ensembl"/>
        </authorList>
    </citation>
    <scope>IDENTIFICATION</scope>
</reference>
<dbReference type="OMA" id="IYCWPYR"/>
<accession>A0A674C7I7</accession>
<dbReference type="SUPFAM" id="SSF50729">
    <property type="entry name" value="PH domain-like"/>
    <property type="match status" value="2"/>
</dbReference>
<feature type="region of interest" description="Disordered" evidence="1">
    <location>
        <begin position="506"/>
        <end position="525"/>
    </location>
</feature>
<dbReference type="InterPro" id="IPR011993">
    <property type="entry name" value="PH-like_dom_sf"/>
</dbReference>
<dbReference type="KEGG" id="stru:115166338"/>
<dbReference type="GO" id="GO:0043410">
    <property type="term" value="P:positive regulation of MAPK cascade"/>
    <property type="evidence" value="ECO:0007669"/>
    <property type="project" value="TreeGrafter"/>
</dbReference>
<feature type="region of interest" description="Disordered" evidence="1">
    <location>
        <begin position="253"/>
        <end position="331"/>
    </location>
</feature>
<dbReference type="GeneTree" id="ENSGT00940000155980"/>
<dbReference type="InParanoid" id="A0A674C7I7"/>
<dbReference type="PROSITE" id="PS51064">
    <property type="entry name" value="IRS_PTB"/>
    <property type="match status" value="1"/>
</dbReference>
<dbReference type="PANTHER" id="PTHR21258">
    <property type="entry name" value="DOCKING PROTEIN RELATED"/>
    <property type="match status" value="1"/>
</dbReference>
<dbReference type="AlphaFoldDB" id="A0A674C7I7"/>
<evidence type="ECO:0000259" key="3">
    <source>
        <dbReference type="PROSITE" id="PS51064"/>
    </source>
</evidence>
<gene>
    <name evidence="4" type="primary">dok3</name>
</gene>
<dbReference type="OrthoDB" id="6243387at2759"/>
<evidence type="ECO:0000313" key="5">
    <source>
        <dbReference type="Proteomes" id="UP000472277"/>
    </source>
</evidence>
<evidence type="ECO:0000259" key="2">
    <source>
        <dbReference type="PROSITE" id="PS50003"/>
    </source>
</evidence>
<reference evidence="4" key="2">
    <citation type="submission" date="2025-09" db="UniProtKB">
        <authorList>
            <consortium name="Ensembl"/>
        </authorList>
    </citation>
    <scope>IDENTIFICATION</scope>
</reference>
<dbReference type="GO" id="GO:0007169">
    <property type="term" value="P:cell surface receptor protein tyrosine kinase signaling pathway"/>
    <property type="evidence" value="ECO:0007669"/>
    <property type="project" value="TreeGrafter"/>
</dbReference>
<dbReference type="Ensembl" id="ENSSTUT00000084570.1">
    <property type="protein sequence ID" value="ENSSTUP00000079439.1"/>
    <property type="gene ID" value="ENSSTUG00000035039.1"/>
</dbReference>
<dbReference type="SMART" id="SM00310">
    <property type="entry name" value="PTBI"/>
    <property type="match status" value="1"/>
</dbReference>
<name>A0A674C7I7_SALTR</name>
<feature type="compositionally biased region" description="Low complexity" evidence="1">
    <location>
        <begin position="261"/>
        <end position="294"/>
    </location>
</feature>
<organism evidence="4 5">
    <name type="scientific">Salmo trutta</name>
    <name type="common">Brown trout</name>
    <dbReference type="NCBI Taxonomy" id="8032"/>
    <lineage>
        <taxon>Eukaryota</taxon>
        <taxon>Metazoa</taxon>
        <taxon>Chordata</taxon>
        <taxon>Craniata</taxon>
        <taxon>Vertebrata</taxon>
        <taxon>Euteleostomi</taxon>
        <taxon>Actinopterygii</taxon>
        <taxon>Neopterygii</taxon>
        <taxon>Teleostei</taxon>
        <taxon>Protacanthopterygii</taxon>
        <taxon>Salmoniformes</taxon>
        <taxon>Salmonidae</taxon>
        <taxon>Salmoninae</taxon>
        <taxon>Salmo</taxon>
    </lineage>
</organism>
<evidence type="ECO:0000313" key="4">
    <source>
        <dbReference type="Ensembl" id="ENSSTUP00000079439.1"/>
    </source>
</evidence>
<dbReference type="CTD" id="79930"/>
<dbReference type="GO" id="GO:0007265">
    <property type="term" value="P:Ras protein signal transduction"/>
    <property type="evidence" value="ECO:0007669"/>
    <property type="project" value="TreeGrafter"/>
</dbReference>
<dbReference type="RefSeq" id="XP_029576109.1">
    <property type="nucleotide sequence ID" value="XM_029720249.1"/>
</dbReference>
<dbReference type="GeneID" id="115166338"/>
<dbReference type="SMART" id="SM00233">
    <property type="entry name" value="PH"/>
    <property type="match status" value="1"/>
</dbReference>